<evidence type="ECO:0000259" key="2">
    <source>
        <dbReference type="Pfam" id="PF07833"/>
    </source>
</evidence>
<dbReference type="InterPro" id="IPR012854">
    <property type="entry name" value="Cu_amine_oxidase-like_N"/>
</dbReference>
<dbReference type="Proteomes" id="UP000476064">
    <property type="component" value="Chromosome"/>
</dbReference>
<gene>
    <name evidence="3" type="ORF">GXP70_07510</name>
</gene>
<feature type="signal peptide" evidence="1">
    <location>
        <begin position="1"/>
        <end position="23"/>
    </location>
</feature>
<dbReference type="Pfam" id="PF07833">
    <property type="entry name" value="Cu_amine_oxidN1"/>
    <property type="match status" value="1"/>
</dbReference>
<organism evidence="3 4">
    <name type="scientific">Paenibacillus lycopersici</name>
    <dbReference type="NCBI Taxonomy" id="2704462"/>
    <lineage>
        <taxon>Bacteria</taxon>
        <taxon>Bacillati</taxon>
        <taxon>Bacillota</taxon>
        <taxon>Bacilli</taxon>
        <taxon>Bacillales</taxon>
        <taxon>Paenibacillaceae</taxon>
        <taxon>Paenibacillus</taxon>
    </lineage>
</organism>
<evidence type="ECO:0000313" key="4">
    <source>
        <dbReference type="Proteomes" id="UP000476064"/>
    </source>
</evidence>
<dbReference type="AlphaFoldDB" id="A0A6C0FWG9"/>
<protein>
    <submittedName>
        <fullName evidence="3">Copper amine oxidase N-terminal domain-containing protein</fullName>
    </submittedName>
</protein>
<reference evidence="3 4" key="1">
    <citation type="submission" date="2020-01" db="EMBL/GenBank/DDBJ databases">
        <title>Paenibacillus sp. nov., isolated from tomato rhizosphere.</title>
        <authorList>
            <person name="Weon H.-Y."/>
            <person name="Lee S.A."/>
        </authorList>
    </citation>
    <scope>NUCLEOTIDE SEQUENCE [LARGE SCALE GENOMIC DNA]</scope>
    <source>
        <strain evidence="3 4">12200R-189</strain>
    </source>
</reference>
<dbReference type="RefSeq" id="WP_162355877.1">
    <property type="nucleotide sequence ID" value="NZ_CP048209.1"/>
</dbReference>
<accession>A0A6C0FWG9</accession>
<evidence type="ECO:0000256" key="1">
    <source>
        <dbReference type="SAM" id="SignalP"/>
    </source>
</evidence>
<feature type="domain" description="Copper amine oxidase-like N-terminal" evidence="2">
    <location>
        <begin position="44"/>
        <end position="153"/>
    </location>
</feature>
<name>A0A6C0FWG9_9BACL</name>
<proteinExistence type="predicted"/>
<evidence type="ECO:0000313" key="3">
    <source>
        <dbReference type="EMBL" id="QHT59811.1"/>
    </source>
</evidence>
<dbReference type="EMBL" id="CP048209">
    <property type="protein sequence ID" value="QHT59811.1"/>
    <property type="molecule type" value="Genomic_DNA"/>
</dbReference>
<sequence length="336" mass="36439">MIKLTKSTTARTFCALLALGAMAAGTAAASSTASAAGSIGITMMGKPVAADSAPIYAQGRVLVPLRAVSEAMGAEVSWNQATQTASVTKWTEQMSLKIGQQVAVIERQFGEGSSKETVKLDVPLKAVHNRIYIPLRFVSEQFGYNVAWDGHTVAIRSPLSEKARTTLYGGDLAAARKLAIEAARQSNVQYEHPPLQKTYRWEMNDDEYLFPEGEALRFFVIKDSQIATYYEYRNDFLVAVWQGRLNPNDGDAVGHLLQDKLADRTGPAPKIDKAFLYYDVGFAGSASWTSSGRAGKDGKLETTAYRNDSGGVVSTKGTIALALPNETRKETVAMPR</sequence>
<dbReference type="SUPFAM" id="SSF55383">
    <property type="entry name" value="Copper amine oxidase, domain N"/>
    <property type="match status" value="1"/>
</dbReference>
<dbReference type="Gene3D" id="3.30.457.10">
    <property type="entry name" value="Copper amine oxidase-like, N-terminal domain"/>
    <property type="match status" value="1"/>
</dbReference>
<dbReference type="KEGG" id="plyc:GXP70_07510"/>
<keyword evidence="4" id="KW-1185">Reference proteome</keyword>
<dbReference type="InterPro" id="IPR036582">
    <property type="entry name" value="Mao_N_sf"/>
</dbReference>
<keyword evidence="1" id="KW-0732">Signal</keyword>
<feature type="chain" id="PRO_5039592333" evidence="1">
    <location>
        <begin position="24"/>
        <end position="336"/>
    </location>
</feature>